<dbReference type="AlphaFoldDB" id="X6N2W8"/>
<dbReference type="PANTHER" id="PTHR42918">
    <property type="entry name" value="LYSYL-TRNA SYNTHETASE"/>
    <property type="match status" value="1"/>
</dbReference>
<dbReference type="Proteomes" id="UP000023152">
    <property type="component" value="Unassembled WGS sequence"/>
</dbReference>
<evidence type="ECO:0000256" key="3">
    <source>
        <dbReference type="ARBA" id="ARBA00022840"/>
    </source>
</evidence>
<proteinExistence type="predicted"/>
<dbReference type="GO" id="GO:0005524">
    <property type="term" value="F:ATP binding"/>
    <property type="evidence" value="ECO:0007669"/>
    <property type="project" value="InterPro"/>
</dbReference>
<keyword evidence="3" id="KW-0067">ATP-binding</keyword>
<dbReference type="Pfam" id="PF00152">
    <property type="entry name" value="tRNA-synt_2"/>
    <property type="match status" value="1"/>
</dbReference>
<evidence type="ECO:0000313" key="6">
    <source>
        <dbReference type="EMBL" id="ETO20620.1"/>
    </source>
</evidence>
<evidence type="ECO:0000256" key="2">
    <source>
        <dbReference type="ARBA" id="ARBA00022741"/>
    </source>
</evidence>
<dbReference type="GO" id="GO:0000049">
    <property type="term" value="F:tRNA binding"/>
    <property type="evidence" value="ECO:0007669"/>
    <property type="project" value="TreeGrafter"/>
</dbReference>
<dbReference type="GO" id="GO:0004824">
    <property type="term" value="F:lysine-tRNA ligase activity"/>
    <property type="evidence" value="ECO:0007669"/>
    <property type="project" value="TreeGrafter"/>
</dbReference>
<sequence>MTLTEELLSGMVLAIKGSYKIPYTFLHSEDAGHGGSDEDDSKKEAETKKGETVIVDFTPPWPRYNMIDTLEERGKFKIPRPLDSVECNELLSKKCEELNVECGDPRTTARLLDKLTDHFIESTLVSPAFITCHPVLMSPLAKYHRSRPELTERFELFCCRKELCNAYTELNNPKVQRERFLQQIKEKYEKGDSEAMEYDKDFCEAMEYGLPPTVLFFFIIPYTIICLH</sequence>
<dbReference type="OrthoDB" id="21243at2759"/>
<dbReference type="PANTHER" id="PTHR42918:SF9">
    <property type="entry name" value="LYSINE--TRNA LIGASE"/>
    <property type="match status" value="1"/>
</dbReference>
<dbReference type="GO" id="GO:0006430">
    <property type="term" value="P:lysyl-tRNA aminoacylation"/>
    <property type="evidence" value="ECO:0007669"/>
    <property type="project" value="TreeGrafter"/>
</dbReference>
<dbReference type="InterPro" id="IPR004364">
    <property type="entry name" value="Aa-tRNA-synt_II"/>
</dbReference>
<reference evidence="6 7" key="1">
    <citation type="journal article" date="2013" name="Curr. Biol.">
        <title>The Genome of the Foraminiferan Reticulomyxa filosa.</title>
        <authorList>
            <person name="Glockner G."/>
            <person name="Hulsmann N."/>
            <person name="Schleicher M."/>
            <person name="Noegel A.A."/>
            <person name="Eichinger L."/>
            <person name="Gallinger C."/>
            <person name="Pawlowski J."/>
            <person name="Sierra R."/>
            <person name="Euteneuer U."/>
            <person name="Pillet L."/>
            <person name="Moustafa A."/>
            <person name="Platzer M."/>
            <person name="Groth M."/>
            <person name="Szafranski K."/>
            <person name="Schliwa M."/>
        </authorList>
    </citation>
    <scope>NUCLEOTIDE SEQUENCE [LARGE SCALE GENOMIC DNA]</scope>
</reference>
<keyword evidence="2" id="KW-0547">Nucleotide-binding</keyword>
<keyword evidence="7" id="KW-1185">Reference proteome</keyword>
<evidence type="ECO:0000259" key="5">
    <source>
        <dbReference type="Pfam" id="PF00152"/>
    </source>
</evidence>
<evidence type="ECO:0000256" key="1">
    <source>
        <dbReference type="ARBA" id="ARBA00022598"/>
    </source>
</evidence>
<comment type="caution">
    <text evidence="6">The sequence shown here is derived from an EMBL/GenBank/DDBJ whole genome shotgun (WGS) entry which is preliminary data.</text>
</comment>
<name>X6N2W8_RETFI</name>
<gene>
    <name evidence="6" type="ORF">RFI_16598</name>
</gene>
<accession>X6N2W8</accession>
<dbReference type="GO" id="GO:0005829">
    <property type="term" value="C:cytosol"/>
    <property type="evidence" value="ECO:0007669"/>
    <property type="project" value="TreeGrafter"/>
</dbReference>
<organism evidence="6 7">
    <name type="scientific">Reticulomyxa filosa</name>
    <dbReference type="NCBI Taxonomy" id="46433"/>
    <lineage>
        <taxon>Eukaryota</taxon>
        <taxon>Sar</taxon>
        <taxon>Rhizaria</taxon>
        <taxon>Retaria</taxon>
        <taxon>Foraminifera</taxon>
        <taxon>Monothalamids</taxon>
        <taxon>Reticulomyxidae</taxon>
        <taxon>Reticulomyxa</taxon>
    </lineage>
</organism>
<evidence type="ECO:0000256" key="4">
    <source>
        <dbReference type="SAM" id="MobiDB-lite"/>
    </source>
</evidence>
<dbReference type="InterPro" id="IPR045864">
    <property type="entry name" value="aa-tRNA-synth_II/BPL/LPL"/>
</dbReference>
<dbReference type="Gene3D" id="3.30.930.10">
    <property type="entry name" value="Bira Bifunctional Protein, Domain 2"/>
    <property type="match status" value="1"/>
</dbReference>
<feature type="domain" description="Aminoacyl-tRNA synthetase class II (D/K/N)" evidence="5">
    <location>
        <begin position="1"/>
        <end position="213"/>
    </location>
</feature>
<dbReference type="EMBL" id="ASPP01012417">
    <property type="protein sequence ID" value="ETO20620.1"/>
    <property type="molecule type" value="Genomic_DNA"/>
</dbReference>
<keyword evidence="1" id="KW-0436">Ligase</keyword>
<protein>
    <recommendedName>
        <fullName evidence="5">Aminoacyl-tRNA synthetase class II (D/K/N) domain-containing protein</fullName>
    </recommendedName>
</protein>
<feature type="region of interest" description="Disordered" evidence="4">
    <location>
        <begin position="30"/>
        <end position="49"/>
    </location>
</feature>
<dbReference type="SUPFAM" id="SSF55681">
    <property type="entry name" value="Class II aaRS and biotin synthetases"/>
    <property type="match status" value="1"/>
</dbReference>
<evidence type="ECO:0000313" key="7">
    <source>
        <dbReference type="Proteomes" id="UP000023152"/>
    </source>
</evidence>